<keyword evidence="2 5" id="KW-0812">Transmembrane</keyword>
<keyword evidence="4 5" id="KW-0472">Membrane</keyword>
<feature type="transmembrane region" description="Helical" evidence="5">
    <location>
        <begin position="6"/>
        <end position="24"/>
    </location>
</feature>
<dbReference type="PANTHER" id="PTHR33507">
    <property type="entry name" value="INNER MEMBRANE PROTEIN YBBJ"/>
    <property type="match status" value="1"/>
</dbReference>
<evidence type="ECO:0000256" key="5">
    <source>
        <dbReference type="SAM" id="Phobius"/>
    </source>
</evidence>
<dbReference type="SUPFAM" id="SSF141322">
    <property type="entry name" value="NfeD domain-like"/>
    <property type="match status" value="1"/>
</dbReference>
<dbReference type="KEGG" id="drt:Dret_1187"/>
<dbReference type="eggNOG" id="COG1585">
    <property type="taxonomic scope" value="Bacteria"/>
</dbReference>
<dbReference type="GO" id="GO:0005886">
    <property type="term" value="C:plasma membrane"/>
    <property type="evidence" value="ECO:0007669"/>
    <property type="project" value="TreeGrafter"/>
</dbReference>
<organism evidence="7 8">
    <name type="scientific">Desulfohalobium retbaense (strain ATCC 49708 / DSM 5692 / JCM 16813 / HR100)</name>
    <dbReference type="NCBI Taxonomy" id="485915"/>
    <lineage>
        <taxon>Bacteria</taxon>
        <taxon>Pseudomonadati</taxon>
        <taxon>Thermodesulfobacteriota</taxon>
        <taxon>Desulfovibrionia</taxon>
        <taxon>Desulfovibrionales</taxon>
        <taxon>Desulfohalobiaceae</taxon>
        <taxon>Desulfohalobium</taxon>
    </lineage>
</organism>
<dbReference type="HOGENOM" id="CLU_116732_1_2_7"/>
<dbReference type="STRING" id="485915.Dret_1187"/>
<feature type="domain" description="NfeD-like C-terminal" evidence="6">
    <location>
        <begin position="100"/>
        <end position="140"/>
    </location>
</feature>
<evidence type="ECO:0000313" key="8">
    <source>
        <dbReference type="Proteomes" id="UP000001052"/>
    </source>
</evidence>
<dbReference type="InterPro" id="IPR052165">
    <property type="entry name" value="Membrane_assoc_protease"/>
</dbReference>
<evidence type="ECO:0000256" key="3">
    <source>
        <dbReference type="ARBA" id="ARBA00022989"/>
    </source>
</evidence>
<dbReference type="AlphaFoldDB" id="C8X1Q3"/>
<comment type="subcellular location">
    <subcellularLocation>
        <location evidence="1">Membrane</location>
        <topology evidence="1">Multi-pass membrane protein</topology>
    </subcellularLocation>
</comment>
<evidence type="ECO:0000256" key="2">
    <source>
        <dbReference type="ARBA" id="ARBA00022692"/>
    </source>
</evidence>
<evidence type="ECO:0000259" key="6">
    <source>
        <dbReference type="Pfam" id="PF01957"/>
    </source>
</evidence>
<dbReference type="Proteomes" id="UP000001052">
    <property type="component" value="Chromosome"/>
</dbReference>
<gene>
    <name evidence="7" type="ordered locus">Dret_1187</name>
</gene>
<accession>C8X1Q3</accession>
<keyword evidence="3 5" id="KW-1133">Transmembrane helix</keyword>
<keyword evidence="8" id="KW-1185">Reference proteome</keyword>
<dbReference type="InterPro" id="IPR002810">
    <property type="entry name" value="NfeD-like_C"/>
</dbReference>
<feature type="transmembrane region" description="Helical" evidence="5">
    <location>
        <begin position="29"/>
        <end position="49"/>
    </location>
</feature>
<sequence>MEILSSVWLIWFLLGIGLALLELFMPGFVIIFMALGCWLVALAVLVWPLSLTQQILLFIGGTILSIVFLRSRFMKTFRGSSSDTASAGYDDFPSGVHVSVVKKITPESTGRIRYRGTFWDASAEEEIDEGEIVEIVDFAGSSRQAFFVRKV</sequence>
<evidence type="ECO:0000256" key="4">
    <source>
        <dbReference type="ARBA" id="ARBA00023136"/>
    </source>
</evidence>
<dbReference type="RefSeq" id="WP_015751622.1">
    <property type="nucleotide sequence ID" value="NC_013223.1"/>
</dbReference>
<dbReference type="Pfam" id="PF01957">
    <property type="entry name" value="NfeD"/>
    <property type="match status" value="1"/>
</dbReference>
<protein>
    <recommendedName>
        <fullName evidence="6">NfeD-like C-terminal domain-containing protein</fullName>
    </recommendedName>
</protein>
<dbReference type="OrthoDB" id="5432219at2"/>
<reference evidence="8" key="1">
    <citation type="submission" date="2009-09" db="EMBL/GenBank/DDBJ databases">
        <title>The complete chromosome of Desulfohalobium retbaense DSM 5692.</title>
        <authorList>
            <consortium name="US DOE Joint Genome Institute (JGI-PGF)"/>
            <person name="Lucas S."/>
            <person name="Copeland A."/>
            <person name="Lapidus A."/>
            <person name="Glavina del Rio T."/>
            <person name="Dalin E."/>
            <person name="Tice H."/>
            <person name="Bruce D."/>
            <person name="Goodwin L."/>
            <person name="Pitluck S."/>
            <person name="Kyrpides N."/>
            <person name="Mavromatis K."/>
            <person name="Ivanova N."/>
            <person name="Mikhailova N."/>
            <person name="Munk A.C."/>
            <person name="Brettin T."/>
            <person name="Detter J.C."/>
            <person name="Han C."/>
            <person name="Tapia R."/>
            <person name="Larimer F."/>
            <person name="Land M."/>
            <person name="Hauser L."/>
            <person name="Markowitz V."/>
            <person name="Cheng J.-F."/>
            <person name="Hugenholtz P."/>
            <person name="Woyke T."/>
            <person name="Wu D."/>
            <person name="Spring S."/>
            <person name="Klenk H.-P."/>
            <person name="Eisen J.A."/>
        </authorList>
    </citation>
    <scope>NUCLEOTIDE SEQUENCE [LARGE SCALE GENOMIC DNA]</scope>
    <source>
        <strain evidence="8">DSM 5692</strain>
    </source>
</reference>
<dbReference type="Gene3D" id="2.40.50.140">
    <property type="entry name" value="Nucleic acid-binding proteins"/>
    <property type="match status" value="1"/>
</dbReference>
<dbReference type="PANTHER" id="PTHR33507:SF3">
    <property type="entry name" value="INNER MEMBRANE PROTEIN YBBJ"/>
    <property type="match status" value="1"/>
</dbReference>
<dbReference type="InterPro" id="IPR012340">
    <property type="entry name" value="NA-bd_OB-fold"/>
</dbReference>
<proteinExistence type="predicted"/>
<dbReference type="EMBL" id="CP001734">
    <property type="protein sequence ID" value="ACV68475.1"/>
    <property type="molecule type" value="Genomic_DNA"/>
</dbReference>
<reference evidence="7 8" key="2">
    <citation type="journal article" date="2010" name="Stand. Genomic Sci.">
        <title>Complete genome sequence of Desulfohalobium retbaense type strain (HR(100)).</title>
        <authorList>
            <person name="Spring S."/>
            <person name="Nolan M."/>
            <person name="Lapidus A."/>
            <person name="Glavina Del Rio T."/>
            <person name="Copeland A."/>
            <person name="Tice H."/>
            <person name="Cheng J.F."/>
            <person name="Lucas S."/>
            <person name="Land M."/>
            <person name="Chen F."/>
            <person name="Bruce D."/>
            <person name="Goodwin L."/>
            <person name="Pitluck S."/>
            <person name="Ivanova N."/>
            <person name="Mavromatis K."/>
            <person name="Mikhailova N."/>
            <person name="Pati A."/>
            <person name="Chen A."/>
            <person name="Palaniappan K."/>
            <person name="Hauser L."/>
            <person name="Chang Y.J."/>
            <person name="Jeffries C.D."/>
            <person name="Munk C."/>
            <person name="Kiss H."/>
            <person name="Chain P."/>
            <person name="Han C."/>
            <person name="Brettin T."/>
            <person name="Detter J.C."/>
            <person name="Schuler E."/>
            <person name="Goker M."/>
            <person name="Rohde M."/>
            <person name="Bristow J."/>
            <person name="Eisen J.A."/>
            <person name="Markowitz V."/>
            <person name="Hugenholtz P."/>
            <person name="Kyrpides N.C."/>
            <person name="Klenk H.P."/>
        </authorList>
    </citation>
    <scope>NUCLEOTIDE SEQUENCE [LARGE SCALE GENOMIC DNA]</scope>
    <source>
        <strain evidence="7 8">DSM 5692</strain>
    </source>
</reference>
<feature type="transmembrane region" description="Helical" evidence="5">
    <location>
        <begin position="55"/>
        <end position="73"/>
    </location>
</feature>
<name>C8X1Q3_DESRD</name>
<evidence type="ECO:0000313" key="7">
    <source>
        <dbReference type="EMBL" id="ACV68475.1"/>
    </source>
</evidence>
<evidence type="ECO:0000256" key="1">
    <source>
        <dbReference type="ARBA" id="ARBA00004141"/>
    </source>
</evidence>